<organism evidence="1">
    <name type="scientific">marine metagenome</name>
    <dbReference type="NCBI Taxonomy" id="408172"/>
    <lineage>
        <taxon>unclassified sequences</taxon>
        <taxon>metagenomes</taxon>
        <taxon>ecological metagenomes</taxon>
    </lineage>
</organism>
<sequence length="38" mass="4252">MILKIILVKIGSGHFNHENHGSKLNRVDYLLHLISALG</sequence>
<protein>
    <submittedName>
        <fullName evidence="1">Uncharacterized protein</fullName>
    </submittedName>
</protein>
<name>A0A381TRB1_9ZZZZ</name>
<proteinExistence type="predicted"/>
<dbReference type="AlphaFoldDB" id="A0A381TRB1"/>
<reference evidence="1" key="1">
    <citation type="submission" date="2018-05" db="EMBL/GenBank/DDBJ databases">
        <authorList>
            <person name="Lanie J.A."/>
            <person name="Ng W.-L."/>
            <person name="Kazmierczak K.M."/>
            <person name="Andrzejewski T.M."/>
            <person name="Davidsen T.M."/>
            <person name="Wayne K.J."/>
            <person name="Tettelin H."/>
            <person name="Glass J.I."/>
            <person name="Rusch D."/>
            <person name="Podicherti R."/>
            <person name="Tsui H.-C.T."/>
            <person name="Winkler M.E."/>
        </authorList>
    </citation>
    <scope>NUCLEOTIDE SEQUENCE</scope>
</reference>
<accession>A0A381TRB1</accession>
<gene>
    <name evidence="1" type="ORF">METZ01_LOCUS70912</name>
</gene>
<dbReference type="EMBL" id="UINC01004957">
    <property type="protein sequence ID" value="SVA18058.1"/>
    <property type="molecule type" value="Genomic_DNA"/>
</dbReference>
<evidence type="ECO:0000313" key="1">
    <source>
        <dbReference type="EMBL" id="SVA18058.1"/>
    </source>
</evidence>